<dbReference type="Pfam" id="PF08970">
    <property type="entry name" value="Sda"/>
    <property type="match status" value="1"/>
</dbReference>
<evidence type="ECO:0008006" key="3">
    <source>
        <dbReference type="Google" id="ProtNLM"/>
    </source>
</evidence>
<dbReference type="Proteomes" id="UP001179280">
    <property type="component" value="Unassembled WGS sequence"/>
</dbReference>
<gene>
    <name evidence="1" type="ORF">JOC54_004348</name>
</gene>
<dbReference type="SUPFAM" id="SSF100985">
    <property type="entry name" value="Sporulation inhibitor Sda"/>
    <property type="match status" value="1"/>
</dbReference>
<keyword evidence="2" id="KW-1185">Reference proteome</keyword>
<evidence type="ECO:0000313" key="2">
    <source>
        <dbReference type="Proteomes" id="UP001179280"/>
    </source>
</evidence>
<sequence length="61" mass="7089">MLAHLSNSVLLEAYVKARQHKLEEDFIFILESELHQRDLHPIAKNKLANLHLVHNSILHSL</sequence>
<dbReference type="RefSeq" id="WP_204468971.1">
    <property type="nucleotide sequence ID" value="NZ_JAFBCV010000020.1"/>
</dbReference>
<comment type="caution">
    <text evidence="1">The sequence shown here is derived from an EMBL/GenBank/DDBJ whole genome shotgun (WGS) entry which is preliminary data.</text>
</comment>
<proteinExistence type="predicted"/>
<protein>
    <recommendedName>
        <fullName evidence="3">Sporulation histidine kinase inhibitor Sda</fullName>
    </recommendedName>
</protein>
<accession>A0ABS2SZY3</accession>
<name>A0ABS2SZY3_9BACI</name>
<dbReference type="Gene3D" id="1.10.287.1100">
    <property type="entry name" value="Sporulation inhibitor A"/>
    <property type="match status" value="1"/>
</dbReference>
<evidence type="ECO:0000313" key="1">
    <source>
        <dbReference type="EMBL" id="MBM7841049.1"/>
    </source>
</evidence>
<dbReference type="InterPro" id="IPR015064">
    <property type="entry name" value="Sda"/>
</dbReference>
<reference evidence="1" key="1">
    <citation type="submission" date="2021-01" db="EMBL/GenBank/DDBJ databases">
        <title>Genomic Encyclopedia of Type Strains, Phase IV (KMG-IV): sequencing the most valuable type-strain genomes for metagenomic binning, comparative biology and taxonomic classification.</title>
        <authorList>
            <person name="Goeker M."/>
        </authorList>
    </citation>
    <scope>NUCLEOTIDE SEQUENCE</scope>
    <source>
        <strain evidence="1">DSM 21943</strain>
    </source>
</reference>
<dbReference type="EMBL" id="JAFBCV010000020">
    <property type="protein sequence ID" value="MBM7841049.1"/>
    <property type="molecule type" value="Genomic_DNA"/>
</dbReference>
<organism evidence="1 2">
    <name type="scientific">Shouchella xiaoxiensis</name>
    <dbReference type="NCBI Taxonomy" id="766895"/>
    <lineage>
        <taxon>Bacteria</taxon>
        <taxon>Bacillati</taxon>
        <taxon>Bacillota</taxon>
        <taxon>Bacilli</taxon>
        <taxon>Bacillales</taxon>
        <taxon>Bacillaceae</taxon>
        <taxon>Shouchella</taxon>
    </lineage>
</organism>
<dbReference type="InterPro" id="IPR036916">
    <property type="entry name" value="Sda_sf"/>
</dbReference>